<name>A0A0H2WXH6_STAAC</name>
<sequence>MEKTYLVLMILNMQKWHYLNFSISEILKINSF</sequence>
<dbReference type="EMBL" id="CP000046">
    <property type="protein sequence ID" value="AAW37165.1"/>
    <property type="molecule type" value="Genomic_DNA"/>
</dbReference>
<dbReference type="Proteomes" id="UP000000530">
    <property type="component" value="Chromosome"/>
</dbReference>
<evidence type="ECO:0000313" key="1">
    <source>
        <dbReference type="EMBL" id="AAW37165.1"/>
    </source>
</evidence>
<accession>A0A0H2WXH6</accession>
<dbReference type="KEGG" id="sac:SACOL2336"/>
<dbReference type="HOGENOM" id="CLU_219476_0_0_9"/>
<evidence type="ECO:0000313" key="2">
    <source>
        <dbReference type="Proteomes" id="UP000000530"/>
    </source>
</evidence>
<organism evidence="1 2">
    <name type="scientific">Staphylococcus aureus (strain COL)</name>
    <dbReference type="NCBI Taxonomy" id="93062"/>
    <lineage>
        <taxon>Bacteria</taxon>
        <taxon>Bacillati</taxon>
        <taxon>Bacillota</taxon>
        <taxon>Bacilli</taxon>
        <taxon>Bacillales</taxon>
        <taxon>Staphylococcaceae</taxon>
        <taxon>Staphylococcus</taxon>
    </lineage>
</organism>
<reference evidence="1 2" key="1">
    <citation type="journal article" date="2005" name="J. Bacteriol.">
        <title>Insights on evolution of virulence and resistance from the complete genome analysis of an early methicillin-resistant Staphylococcus aureus strain and a biofilm-producing methicillin-resistant Staphylococcus epidermidis strain.</title>
        <authorList>
            <person name="Gill S.R."/>
            <person name="Fouts D.E."/>
            <person name="Archer G.L."/>
            <person name="Mongodin E.F."/>
            <person name="Deboy R.T."/>
            <person name="Ravel J."/>
            <person name="Paulsen I.T."/>
            <person name="Kolonay J.F."/>
            <person name="Brinkac L."/>
            <person name="Beanan M."/>
            <person name="Dodson R.J."/>
            <person name="Daugherty S.C."/>
            <person name="Madupu R."/>
            <person name="Angiuoli S.V."/>
            <person name="Durkin A.S."/>
            <person name="Haft D.H."/>
            <person name="Vamathevan J."/>
            <person name="Khouri H."/>
            <person name="Utterback T."/>
            <person name="Lee C."/>
            <person name="Dimitrov G."/>
            <person name="Jiang L."/>
            <person name="Qin H."/>
            <person name="Weidman J."/>
            <person name="Tran K."/>
            <person name="Kang K."/>
            <person name="Hance I.R."/>
            <person name="Nelson K.E."/>
            <person name="Fraser C.M."/>
        </authorList>
    </citation>
    <scope>NUCLEOTIDE SEQUENCE [LARGE SCALE GENOMIC DNA]</scope>
    <source>
        <strain evidence="1 2">COL</strain>
    </source>
</reference>
<dbReference type="AlphaFoldDB" id="A0A0H2WXH6"/>
<gene>
    <name evidence="1" type="ordered locus">SACOL2336</name>
</gene>
<protein>
    <submittedName>
        <fullName evidence="1">Uncharacterized protein</fullName>
    </submittedName>
</protein>
<proteinExistence type="predicted"/>